<protein>
    <submittedName>
        <fullName evidence="2">Uncharacterized protein</fullName>
    </submittedName>
</protein>
<dbReference type="STRING" id="50429.A0A2B4SUX6"/>
<dbReference type="OrthoDB" id="5987697at2759"/>
<feature type="signal peptide" evidence="1">
    <location>
        <begin position="1"/>
        <end position="22"/>
    </location>
</feature>
<dbReference type="PANTHER" id="PTHR46791:SF13">
    <property type="entry name" value="CLR5 DOMAIN-CONTAINING PROTEIN"/>
    <property type="match status" value="1"/>
</dbReference>
<comment type="caution">
    <text evidence="2">The sequence shown here is derived from an EMBL/GenBank/DDBJ whole genome shotgun (WGS) entry which is preliminary data.</text>
</comment>
<evidence type="ECO:0000313" key="2">
    <source>
        <dbReference type="EMBL" id="PFX34474.1"/>
    </source>
</evidence>
<evidence type="ECO:0000313" key="3">
    <source>
        <dbReference type="Proteomes" id="UP000225706"/>
    </source>
</evidence>
<gene>
    <name evidence="2" type="ORF">AWC38_SpisGene638</name>
</gene>
<accession>A0A2B4SUX6</accession>
<feature type="chain" id="PRO_5012225412" evidence="1">
    <location>
        <begin position="23"/>
        <end position="221"/>
    </location>
</feature>
<proteinExistence type="predicted"/>
<evidence type="ECO:0000256" key="1">
    <source>
        <dbReference type="SAM" id="SignalP"/>
    </source>
</evidence>
<reference evidence="3" key="1">
    <citation type="journal article" date="2017" name="bioRxiv">
        <title>Comparative analysis of the genomes of Stylophora pistillata and Acropora digitifera provides evidence for extensive differences between species of corals.</title>
        <authorList>
            <person name="Voolstra C.R."/>
            <person name="Li Y."/>
            <person name="Liew Y.J."/>
            <person name="Baumgarten S."/>
            <person name="Zoccola D."/>
            <person name="Flot J.-F."/>
            <person name="Tambutte S."/>
            <person name="Allemand D."/>
            <person name="Aranda M."/>
        </authorList>
    </citation>
    <scope>NUCLEOTIDE SEQUENCE [LARGE SCALE GENOMIC DNA]</scope>
</reference>
<dbReference type="AlphaFoldDB" id="A0A2B4SUX6"/>
<name>A0A2B4SUX6_STYPI</name>
<dbReference type="EMBL" id="LSMT01000004">
    <property type="protein sequence ID" value="PFX34474.1"/>
    <property type="molecule type" value="Genomic_DNA"/>
</dbReference>
<dbReference type="PANTHER" id="PTHR46791">
    <property type="entry name" value="EXPRESSED PROTEIN"/>
    <property type="match status" value="1"/>
</dbReference>
<dbReference type="Proteomes" id="UP000225706">
    <property type="component" value="Unassembled WGS sequence"/>
</dbReference>
<keyword evidence="3" id="KW-1185">Reference proteome</keyword>
<sequence length="221" mass="24629">MASAFAVLLILTFVLQASTCDGVRLPNYIPTLQEHPAGRDDLIESYFHLGLEYTEILFLVVSHDINLSLRQLKRILKAKGLGRRRNASDLREVVQAVEEKLRGSGSNVGYGQMTQRLVNDPCIVVAKETVRELLKILDPEGVELRASTLFTVCGNLEELQGLSELIAELRMDMSQRYKGLLDEMVKMIGRGMTVSYIENQFLSNETKPGGVYWGRTAPNGG</sequence>
<organism evidence="2 3">
    <name type="scientific">Stylophora pistillata</name>
    <name type="common">Smooth cauliflower coral</name>
    <dbReference type="NCBI Taxonomy" id="50429"/>
    <lineage>
        <taxon>Eukaryota</taxon>
        <taxon>Metazoa</taxon>
        <taxon>Cnidaria</taxon>
        <taxon>Anthozoa</taxon>
        <taxon>Hexacorallia</taxon>
        <taxon>Scleractinia</taxon>
        <taxon>Astrocoeniina</taxon>
        <taxon>Pocilloporidae</taxon>
        <taxon>Stylophora</taxon>
    </lineage>
</organism>
<keyword evidence="1" id="KW-0732">Signal</keyword>